<gene>
    <name evidence="1" type="ORF">MCOR_37493</name>
</gene>
<dbReference type="AlphaFoldDB" id="A0A6J8D7K8"/>
<keyword evidence="2" id="KW-1185">Reference proteome</keyword>
<sequence length="230" mass="26587">MNFFIYIQVHISELAIVPDHCRICALCDKAEAFSCLCDHDHDMVCSNCEQISKLLASLNSLIADSDLKEKEDCRDDYQYKLSQAQTNIFSWKTHILRTCYQERAKTEIMNTMGQNDILIVLDWAMKFLPQRYREDQSNWFGKRGLSWHTGVAFRRIKVVESSAFNHIFNGQIPQDSYATSAVILDIVNELKEQDNSKDKVHLWSDNAGCYKSSDTIYALYCSKSVTSYDF</sequence>
<reference evidence="1 2" key="1">
    <citation type="submission" date="2020-06" db="EMBL/GenBank/DDBJ databases">
        <authorList>
            <person name="Li R."/>
            <person name="Bekaert M."/>
        </authorList>
    </citation>
    <scope>NUCLEOTIDE SEQUENCE [LARGE SCALE GENOMIC DNA]</scope>
    <source>
        <strain evidence="2">wild</strain>
    </source>
</reference>
<dbReference type="Proteomes" id="UP000507470">
    <property type="component" value="Unassembled WGS sequence"/>
</dbReference>
<dbReference type="EMBL" id="CACVKT020006798">
    <property type="protein sequence ID" value="CAC5403617.1"/>
    <property type="molecule type" value="Genomic_DNA"/>
</dbReference>
<proteinExistence type="predicted"/>
<evidence type="ECO:0000313" key="1">
    <source>
        <dbReference type="EMBL" id="CAC5403617.1"/>
    </source>
</evidence>
<protein>
    <submittedName>
        <fullName evidence="1">Uncharacterized protein</fullName>
    </submittedName>
</protein>
<accession>A0A6J8D7K8</accession>
<organism evidence="1 2">
    <name type="scientific">Mytilus coruscus</name>
    <name type="common">Sea mussel</name>
    <dbReference type="NCBI Taxonomy" id="42192"/>
    <lineage>
        <taxon>Eukaryota</taxon>
        <taxon>Metazoa</taxon>
        <taxon>Spiralia</taxon>
        <taxon>Lophotrochozoa</taxon>
        <taxon>Mollusca</taxon>
        <taxon>Bivalvia</taxon>
        <taxon>Autobranchia</taxon>
        <taxon>Pteriomorphia</taxon>
        <taxon>Mytilida</taxon>
        <taxon>Mytiloidea</taxon>
        <taxon>Mytilidae</taxon>
        <taxon>Mytilinae</taxon>
        <taxon>Mytilus</taxon>
    </lineage>
</organism>
<name>A0A6J8D7K8_MYTCO</name>
<dbReference type="OrthoDB" id="6141877at2759"/>
<evidence type="ECO:0000313" key="2">
    <source>
        <dbReference type="Proteomes" id="UP000507470"/>
    </source>
</evidence>